<dbReference type="EMBL" id="CP060828">
    <property type="protein sequence ID" value="QNP71332.1"/>
    <property type="molecule type" value="Genomic_DNA"/>
</dbReference>
<evidence type="ECO:0000313" key="2">
    <source>
        <dbReference type="Proteomes" id="UP000516052"/>
    </source>
</evidence>
<dbReference type="AlphaFoldDB" id="A0A7H0IEW6"/>
<sequence>MVKIRHISSGDPRRQGRVLSLGPLLDEAFQEREVALDVYTLTSESLSAHMVAQLERIYSGQIAPERLALRMLLPTGNLPYPRTQGDPEDGRLQQRLETMTQQHVKTLTRQFTELKTQGAVRDVSLDIRYVPLTPTFKLYLLNDRTALFGPYQVVERRITLDSGAEVDALDVLGLGATLTHQVRDSDPNSAPTAFVDSMRTWFESVWKYLAK</sequence>
<dbReference type="Proteomes" id="UP000516052">
    <property type="component" value="Chromosome"/>
</dbReference>
<reference evidence="1 2" key="1">
    <citation type="submission" date="2020-08" db="EMBL/GenBank/DDBJ databases">
        <title>A novel species.</title>
        <authorList>
            <person name="Gao J."/>
        </authorList>
    </citation>
    <scope>NUCLEOTIDE SEQUENCE [LARGE SCALE GENOMIC DNA]</scope>
    <source>
        <strain evidence="1 2">CRXT-G-22</strain>
    </source>
</reference>
<organism evidence="1 2">
    <name type="scientific">Streptomyces roseirectus</name>
    <dbReference type="NCBI Taxonomy" id="2768066"/>
    <lineage>
        <taxon>Bacteria</taxon>
        <taxon>Bacillati</taxon>
        <taxon>Actinomycetota</taxon>
        <taxon>Actinomycetes</taxon>
        <taxon>Kitasatosporales</taxon>
        <taxon>Streptomycetaceae</taxon>
        <taxon>Streptomyces</taxon>
    </lineage>
</organism>
<name>A0A7H0IEW6_9ACTN</name>
<evidence type="ECO:0000313" key="1">
    <source>
        <dbReference type="EMBL" id="QNP71332.1"/>
    </source>
</evidence>
<accession>A0A7H0IEW6</accession>
<proteinExistence type="predicted"/>
<dbReference type="RefSeq" id="WP_187748303.1">
    <property type="nucleotide sequence ID" value="NZ_CP060828.1"/>
</dbReference>
<protein>
    <submittedName>
        <fullName evidence="1">GntR family transcriptional regulator</fullName>
    </submittedName>
</protein>
<gene>
    <name evidence="1" type="ORF">IAG44_19100</name>
</gene>
<dbReference type="KEGG" id="sroi:IAG44_19100"/>
<keyword evidence="2" id="KW-1185">Reference proteome</keyword>